<protein>
    <recommendedName>
        <fullName evidence="6">2-succinyl-5-enolpyruvyl-6-hydroxy-3-cyclohexene-1-carboxylate synthase</fullName>
        <shortName evidence="6">SEPHCHC synthase</shortName>
        <ecNumber evidence="6">2.2.1.9</ecNumber>
    </recommendedName>
</protein>
<dbReference type="SUPFAM" id="SSF52518">
    <property type="entry name" value="Thiamin diphosphate-binding fold (THDP-binding)"/>
    <property type="match status" value="2"/>
</dbReference>
<proteinExistence type="inferred from homology"/>
<keyword evidence="2 6" id="KW-0479">Metal-binding</keyword>
<comment type="caution">
    <text evidence="10">The sequence shown here is derived from an EMBL/GenBank/DDBJ whole genome shotgun (WGS) entry which is preliminary data.</text>
</comment>
<comment type="cofactor">
    <cofactor evidence="6">
        <name>thiamine diphosphate</name>
        <dbReference type="ChEBI" id="CHEBI:58937"/>
    </cofactor>
    <text evidence="6">Binds 1 thiamine pyrophosphate per subunit.</text>
</comment>
<sequence length="631" mass="68819">MPIDFRNVNSLWASVAVETLARLGLKTAIVCPGSRSTPLTYAFARHPEIEALPILDERSAAFFALGCAKRQHRPVALVCTSGTAGANFYPAVIEAFESGVPLLVLTADRPAEMRDCASGQTIDQQKLYGGFVKHYSEMAVPMASAEMLAYLRQTLVSAWGRAVAPFAGPVHLNCPFRDPLPPVANPEMADVMAAIAATFHPAHFFSAVSAVSGVSDVSGPELETNPTPERVLQQTTLPMATWLATWQQCHRGVIIAGPATPANPEAYCRAVSQLSQALGWPVLAEGLSPLRNYGSLNEALVSTYDIILRSPEQAHALSPQNVIQLGPLPTSKALRQWLQAANAQRWIIGSGQNLDPLHGMTHFVTATVEAIAHEVAQVFASFSPTAPLVGAMPQRGAVLQRQMPKAQLAYRQQWLSWEASTRQQLDQQLTQEPALVESKLVWLLAKHLPEAVPLFVANSMPVRDVESFWPVGDRHIQLVFSRGANGIDGTLSTAMGLAHRNRPTVLLTGDLAFLHDTNGLLNAPQLVGHLTIVLINNFGGGIFEMLPISQFEPEFEKYFVTPQSVDFVALCAAYGIAYQRVETVKDFVDCVRRLPDQGMRLMEVMCGEDSPAQNRKHSVRQRKALLQGKKL</sequence>
<keyword evidence="4 6" id="KW-0786">Thiamine pyrophosphate</keyword>
<evidence type="ECO:0000256" key="5">
    <source>
        <dbReference type="ARBA" id="ARBA00023211"/>
    </source>
</evidence>
<dbReference type="NCBIfam" id="TIGR00173">
    <property type="entry name" value="menD"/>
    <property type="match status" value="1"/>
</dbReference>
<dbReference type="GO" id="GO:0009234">
    <property type="term" value="P:menaquinone biosynthetic process"/>
    <property type="evidence" value="ECO:0007669"/>
    <property type="project" value="InterPro"/>
</dbReference>
<dbReference type="GO" id="GO:0070204">
    <property type="term" value="F:2-succinyl-5-enolpyruvyl-6-hydroxy-3-cyclohexene-1-carboxylic-acid synthase activity"/>
    <property type="evidence" value="ECO:0007669"/>
    <property type="project" value="UniProtKB-UniRule"/>
</dbReference>
<dbReference type="Gene3D" id="3.40.50.1220">
    <property type="entry name" value="TPP-binding domain"/>
    <property type="match status" value="1"/>
</dbReference>
<evidence type="ECO:0000256" key="3">
    <source>
        <dbReference type="ARBA" id="ARBA00022842"/>
    </source>
</evidence>
<dbReference type="HAMAP" id="MF_01659">
    <property type="entry name" value="MenD"/>
    <property type="match status" value="1"/>
</dbReference>
<comment type="function">
    <text evidence="6">Catalyzes the thiamine diphosphate-dependent decarboxylation of 2-oxoglutarate and the subsequent addition of the resulting succinic semialdehyde-thiamine pyrophosphate anion to isochorismate to yield 2-succinyl-5-enolpyruvyl-6-hydroxy-3-cyclohexene-1-carboxylate (SEPHCHC).</text>
</comment>
<dbReference type="CDD" id="cd02009">
    <property type="entry name" value="TPP_SHCHC_synthase"/>
    <property type="match status" value="1"/>
</dbReference>
<gene>
    <name evidence="6 10" type="primary">menD</name>
    <name evidence="10" type="ORF">HLUCCA11_07675</name>
</gene>
<keyword evidence="5 6" id="KW-0464">Manganese</keyword>
<keyword evidence="1 6" id="KW-0808">Transferase</keyword>
<comment type="cofactor">
    <cofactor evidence="6">
        <name>Mg(2+)</name>
        <dbReference type="ChEBI" id="CHEBI:18420"/>
    </cofactor>
    <cofactor evidence="6">
        <name>Mn(2+)</name>
        <dbReference type="ChEBI" id="CHEBI:29035"/>
    </cofactor>
</comment>
<dbReference type="UniPathway" id="UPA00995"/>
<evidence type="ECO:0000313" key="11">
    <source>
        <dbReference type="Proteomes" id="UP000050465"/>
    </source>
</evidence>
<dbReference type="CDD" id="cd07037">
    <property type="entry name" value="TPP_PYR_MenD"/>
    <property type="match status" value="1"/>
</dbReference>
<dbReference type="STRING" id="1666911.HLUCCA11_07675"/>
<dbReference type="PANTHER" id="PTHR42916">
    <property type="entry name" value="2-SUCCINYL-5-ENOLPYRUVYL-6-HYDROXY-3-CYCLOHEXENE-1-CARBOXYLATE SYNTHASE"/>
    <property type="match status" value="1"/>
</dbReference>
<dbReference type="PATRIC" id="fig|1666911.3.peg.3843"/>
<comment type="similarity">
    <text evidence="6">Belongs to the TPP enzyme family. MenD subfamily.</text>
</comment>
<dbReference type="Gene3D" id="3.40.50.970">
    <property type="match status" value="2"/>
</dbReference>
<dbReference type="Pfam" id="PF16582">
    <property type="entry name" value="TPP_enzyme_M_2"/>
    <property type="match status" value="1"/>
</dbReference>
<dbReference type="GO" id="GO:0030976">
    <property type="term" value="F:thiamine pyrophosphate binding"/>
    <property type="evidence" value="ECO:0007669"/>
    <property type="project" value="UniProtKB-UniRule"/>
</dbReference>
<evidence type="ECO:0000259" key="8">
    <source>
        <dbReference type="Pfam" id="PF02776"/>
    </source>
</evidence>
<accession>A0A0N8KNB6</accession>
<dbReference type="PANTHER" id="PTHR42916:SF1">
    <property type="entry name" value="PROTEIN PHYLLO, CHLOROPLASTIC"/>
    <property type="match status" value="1"/>
</dbReference>
<name>A0A0N8KNB6_9CYAN</name>
<dbReference type="InterPro" id="IPR004433">
    <property type="entry name" value="MenaQ_synth_MenD"/>
</dbReference>
<dbReference type="AlphaFoldDB" id="A0A0N8KNB6"/>
<dbReference type="InterPro" id="IPR029061">
    <property type="entry name" value="THDP-binding"/>
</dbReference>
<dbReference type="Proteomes" id="UP000050465">
    <property type="component" value="Unassembled WGS sequence"/>
</dbReference>
<dbReference type="EMBL" id="LJZR01000008">
    <property type="protein sequence ID" value="KPQ36082.1"/>
    <property type="molecule type" value="Genomic_DNA"/>
</dbReference>
<comment type="catalytic activity">
    <reaction evidence="6">
        <text>isochorismate + 2-oxoglutarate + H(+) = 5-enolpyruvoyl-6-hydroxy-2-succinyl-cyclohex-3-ene-1-carboxylate + CO2</text>
        <dbReference type="Rhea" id="RHEA:25593"/>
        <dbReference type="ChEBI" id="CHEBI:15378"/>
        <dbReference type="ChEBI" id="CHEBI:16526"/>
        <dbReference type="ChEBI" id="CHEBI:16810"/>
        <dbReference type="ChEBI" id="CHEBI:29780"/>
        <dbReference type="ChEBI" id="CHEBI:58818"/>
        <dbReference type="EC" id="2.2.1.9"/>
    </reaction>
</comment>
<keyword evidence="3 6" id="KW-0460">Magnesium</keyword>
<dbReference type="Pfam" id="PF02776">
    <property type="entry name" value="TPP_enzyme_N"/>
    <property type="match status" value="1"/>
</dbReference>
<dbReference type="Pfam" id="PF02775">
    <property type="entry name" value="TPP_enzyme_C"/>
    <property type="match status" value="1"/>
</dbReference>
<dbReference type="EC" id="2.2.1.9" evidence="6"/>
<evidence type="ECO:0000256" key="4">
    <source>
        <dbReference type="ARBA" id="ARBA00023052"/>
    </source>
</evidence>
<evidence type="ECO:0000259" key="7">
    <source>
        <dbReference type="Pfam" id="PF02775"/>
    </source>
</evidence>
<comment type="pathway">
    <text evidence="6">Quinol/quinone metabolism; 1,4-dihydroxy-2-naphthoate biosynthesis; 1,4-dihydroxy-2-naphthoate from chorismate: step 2/7.</text>
</comment>
<dbReference type="InterPro" id="IPR032264">
    <property type="entry name" value="MenD_middle"/>
</dbReference>
<evidence type="ECO:0000313" key="10">
    <source>
        <dbReference type="EMBL" id="KPQ36082.1"/>
    </source>
</evidence>
<comment type="subunit">
    <text evidence="6">Homodimer.</text>
</comment>
<feature type="domain" description="Menaquinone biosynthesis protein MenD middle" evidence="9">
    <location>
        <begin position="232"/>
        <end position="373"/>
    </location>
</feature>
<evidence type="ECO:0000256" key="2">
    <source>
        <dbReference type="ARBA" id="ARBA00022723"/>
    </source>
</evidence>
<dbReference type="UniPathway" id="UPA01057">
    <property type="reaction ID" value="UER00164"/>
</dbReference>
<organism evidence="10 11">
    <name type="scientific">Phormidesmis priestleyi Ana</name>
    <dbReference type="NCBI Taxonomy" id="1666911"/>
    <lineage>
        <taxon>Bacteria</taxon>
        <taxon>Bacillati</taxon>
        <taxon>Cyanobacteriota</taxon>
        <taxon>Cyanophyceae</taxon>
        <taxon>Leptolyngbyales</taxon>
        <taxon>Leptolyngbyaceae</taxon>
        <taxon>Phormidesmis</taxon>
    </lineage>
</organism>
<evidence type="ECO:0000256" key="6">
    <source>
        <dbReference type="HAMAP-Rule" id="MF_01659"/>
    </source>
</evidence>
<dbReference type="GO" id="GO:0030145">
    <property type="term" value="F:manganese ion binding"/>
    <property type="evidence" value="ECO:0007669"/>
    <property type="project" value="UniProtKB-UniRule"/>
</dbReference>
<dbReference type="GO" id="GO:0000287">
    <property type="term" value="F:magnesium ion binding"/>
    <property type="evidence" value="ECO:0007669"/>
    <property type="project" value="UniProtKB-UniRule"/>
</dbReference>
<reference evidence="10 11" key="1">
    <citation type="submission" date="2015-09" db="EMBL/GenBank/DDBJ databases">
        <title>Identification and resolution of microdiversity through metagenomic sequencing of parallel consortia.</title>
        <authorList>
            <person name="Nelson W.C."/>
            <person name="Romine M.F."/>
            <person name="Lindemann S.R."/>
        </authorList>
    </citation>
    <scope>NUCLEOTIDE SEQUENCE [LARGE SCALE GENOMIC DNA]</scope>
    <source>
        <strain evidence="10">Ana</strain>
    </source>
</reference>
<evidence type="ECO:0000259" key="9">
    <source>
        <dbReference type="Pfam" id="PF16582"/>
    </source>
</evidence>
<feature type="domain" description="Thiamine pyrophosphate enzyme N-terminal TPP-binding" evidence="8">
    <location>
        <begin position="15"/>
        <end position="126"/>
    </location>
</feature>
<feature type="domain" description="Thiamine pyrophosphate enzyme TPP-binding" evidence="7">
    <location>
        <begin position="482"/>
        <end position="596"/>
    </location>
</feature>
<comment type="pathway">
    <text evidence="6">Cofactor biosynthesis; phylloquinone biosynthesis.</text>
</comment>
<dbReference type="GO" id="GO:0042372">
    <property type="term" value="P:phylloquinone biosynthetic process"/>
    <property type="evidence" value="ECO:0007669"/>
    <property type="project" value="UniProtKB-UniRule"/>
</dbReference>
<dbReference type="InterPro" id="IPR011766">
    <property type="entry name" value="TPP_enzyme_TPP-bd"/>
</dbReference>
<evidence type="ECO:0000256" key="1">
    <source>
        <dbReference type="ARBA" id="ARBA00022679"/>
    </source>
</evidence>
<dbReference type="InterPro" id="IPR012001">
    <property type="entry name" value="Thiamin_PyroP_enz_TPP-bd_dom"/>
</dbReference>